<dbReference type="GO" id="GO:0005525">
    <property type="term" value="F:GTP binding"/>
    <property type="evidence" value="ECO:0007669"/>
    <property type="project" value="UniProtKB-KW"/>
</dbReference>
<evidence type="ECO:0000256" key="2">
    <source>
        <dbReference type="ARBA" id="ARBA00010142"/>
    </source>
</evidence>
<protein>
    <submittedName>
        <fullName evidence="10">Uncharacterized protein</fullName>
    </submittedName>
</protein>
<dbReference type="PANTHER" id="PTHR24072">
    <property type="entry name" value="RHO FAMILY GTPASE"/>
    <property type="match status" value="1"/>
</dbReference>
<dbReference type="PROSITE" id="PS51421">
    <property type="entry name" value="RAS"/>
    <property type="match status" value="1"/>
</dbReference>
<dbReference type="EMBL" id="KV440998">
    <property type="protein sequence ID" value="OAD67786.1"/>
    <property type="molecule type" value="Genomic_DNA"/>
</dbReference>
<proteinExistence type="inferred from homology"/>
<dbReference type="PRINTS" id="PR00449">
    <property type="entry name" value="RASTRNSFRMNG"/>
</dbReference>
<evidence type="ECO:0000313" key="11">
    <source>
        <dbReference type="Proteomes" id="UP000077315"/>
    </source>
</evidence>
<comment type="subcellular location">
    <subcellularLocation>
        <location evidence="1">Cell membrane</location>
        <topology evidence="1">Lipid-anchor</topology>
        <orientation evidence="1">Cytoplasmic side</orientation>
    </subcellularLocation>
</comment>
<organism evidence="10 11">
    <name type="scientific">Phycomyces blakesleeanus (strain ATCC 8743b / DSM 1359 / FGSC 10004 / NBRC 33097 / NRRL 1555)</name>
    <dbReference type="NCBI Taxonomy" id="763407"/>
    <lineage>
        <taxon>Eukaryota</taxon>
        <taxon>Fungi</taxon>
        <taxon>Fungi incertae sedis</taxon>
        <taxon>Mucoromycota</taxon>
        <taxon>Mucoromycotina</taxon>
        <taxon>Mucoromycetes</taxon>
        <taxon>Mucorales</taxon>
        <taxon>Phycomycetaceae</taxon>
        <taxon>Phycomyces</taxon>
    </lineage>
</organism>
<dbReference type="InterPro" id="IPR001806">
    <property type="entry name" value="Small_GTPase"/>
</dbReference>
<evidence type="ECO:0000256" key="8">
    <source>
        <dbReference type="ARBA" id="ARBA00023288"/>
    </source>
</evidence>
<dbReference type="RefSeq" id="XP_018285826.1">
    <property type="nucleotide sequence ID" value="XM_018432630.1"/>
</dbReference>
<evidence type="ECO:0000256" key="7">
    <source>
        <dbReference type="ARBA" id="ARBA00023136"/>
    </source>
</evidence>
<dbReference type="Pfam" id="PF00071">
    <property type="entry name" value="Ras"/>
    <property type="match status" value="1"/>
</dbReference>
<comment type="similarity">
    <text evidence="2">Belongs to the small GTPase superfamily. Rho family.</text>
</comment>
<dbReference type="Gene3D" id="3.40.50.300">
    <property type="entry name" value="P-loop containing nucleotide triphosphate hydrolases"/>
    <property type="match status" value="1"/>
</dbReference>
<keyword evidence="11" id="KW-1185">Reference proteome</keyword>
<name>A0A167KCV4_PHYB8</name>
<reference evidence="11" key="1">
    <citation type="submission" date="2015-06" db="EMBL/GenBank/DDBJ databases">
        <title>Expansion of signal transduction pathways in fungi by whole-genome duplication.</title>
        <authorList>
            <consortium name="DOE Joint Genome Institute"/>
            <person name="Corrochano L.M."/>
            <person name="Kuo A."/>
            <person name="Marcet-Houben M."/>
            <person name="Polaino S."/>
            <person name="Salamov A."/>
            <person name="Villalobos J.M."/>
            <person name="Alvarez M.I."/>
            <person name="Avalos J."/>
            <person name="Benito E.P."/>
            <person name="Benoit I."/>
            <person name="Burger G."/>
            <person name="Camino L.P."/>
            <person name="Canovas D."/>
            <person name="Cerda-Olmedo E."/>
            <person name="Cheng J.-F."/>
            <person name="Dominguez A."/>
            <person name="Elias M."/>
            <person name="Eslava A.P."/>
            <person name="Glaser F."/>
            <person name="Grimwood J."/>
            <person name="Gutierrez G."/>
            <person name="Heitman J."/>
            <person name="Henrissat B."/>
            <person name="Iturriaga E.A."/>
            <person name="Lang B.F."/>
            <person name="Lavin J.L."/>
            <person name="Lee S."/>
            <person name="Li W."/>
            <person name="Lindquist E."/>
            <person name="Lopez-Garcia S."/>
            <person name="Luque E.M."/>
            <person name="Marcos A.T."/>
            <person name="Martin J."/>
            <person name="McCluskey K."/>
            <person name="Medina H.R."/>
            <person name="Miralles-Duran A."/>
            <person name="Miyazaki A."/>
            <person name="Munoz-Torres E."/>
            <person name="Oguiza J.A."/>
            <person name="Ohm R."/>
            <person name="Olmedo M."/>
            <person name="Orejas M."/>
            <person name="Ortiz-Castellanos L."/>
            <person name="Pisabarro A.G."/>
            <person name="Rodriguez-Romero J."/>
            <person name="Ruiz-Herrera J."/>
            <person name="Ruiz-Vazquez R."/>
            <person name="Sanz C."/>
            <person name="Schackwitz W."/>
            <person name="Schmutz J."/>
            <person name="Shahriari M."/>
            <person name="Shelest E."/>
            <person name="Silva-Franco F."/>
            <person name="Soanes D."/>
            <person name="Syed K."/>
            <person name="Tagua V.G."/>
            <person name="Talbot N.J."/>
            <person name="Thon M."/>
            <person name="De vries R.P."/>
            <person name="Wiebenga A."/>
            <person name="Yadav J.S."/>
            <person name="Braun E.L."/>
            <person name="Baker S."/>
            <person name="Garre V."/>
            <person name="Horwitz B."/>
            <person name="Torres-Martinez S."/>
            <person name="Idnurm A."/>
            <person name="Herrera-Estrella A."/>
            <person name="Gabaldon T."/>
            <person name="Grigoriev I.V."/>
        </authorList>
    </citation>
    <scope>NUCLEOTIDE SEQUENCE [LARGE SCALE GENOMIC DNA]</scope>
    <source>
        <strain evidence="11">NRRL 1555(-)</strain>
    </source>
</reference>
<dbReference type="GO" id="GO:0003924">
    <property type="term" value="F:GTPase activity"/>
    <property type="evidence" value="ECO:0007669"/>
    <property type="project" value="InterPro"/>
</dbReference>
<dbReference type="InterPro" id="IPR003578">
    <property type="entry name" value="Small_GTPase_Rho"/>
</dbReference>
<dbReference type="PROSITE" id="PS51419">
    <property type="entry name" value="RAB"/>
    <property type="match status" value="1"/>
</dbReference>
<dbReference type="NCBIfam" id="TIGR00231">
    <property type="entry name" value="small_GTP"/>
    <property type="match status" value="1"/>
</dbReference>
<evidence type="ECO:0000256" key="9">
    <source>
        <dbReference type="ARBA" id="ARBA00023289"/>
    </source>
</evidence>
<dbReference type="SMART" id="SM00174">
    <property type="entry name" value="RHO"/>
    <property type="match status" value="1"/>
</dbReference>
<dbReference type="OrthoDB" id="8830751at2759"/>
<dbReference type="SMART" id="SM00175">
    <property type="entry name" value="RAB"/>
    <property type="match status" value="1"/>
</dbReference>
<dbReference type="GO" id="GO:0005886">
    <property type="term" value="C:plasma membrane"/>
    <property type="evidence" value="ECO:0007669"/>
    <property type="project" value="UniProtKB-SubCell"/>
</dbReference>
<dbReference type="FunFam" id="3.40.50.300:FF:000983">
    <property type="entry name" value="Rho family GTPase"/>
    <property type="match status" value="1"/>
</dbReference>
<keyword evidence="5" id="KW-0547">Nucleotide-binding</keyword>
<dbReference type="GeneID" id="28993536"/>
<dbReference type="STRING" id="763407.A0A167KCV4"/>
<dbReference type="AlphaFoldDB" id="A0A167KCV4"/>
<evidence type="ECO:0000313" key="10">
    <source>
        <dbReference type="EMBL" id="OAD67786.1"/>
    </source>
</evidence>
<keyword evidence="8" id="KW-0449">Lipoprotein</keyword>
<dbReference type="SMART" id="SM00173">
    <property type="entry name" value="RAS"/>
    <property type="match status" value="1"/>
</dbReference>
<dbReference type="InterPro" id="IPR027417">
    <property type="entry name" value="P-loop_NTPase"/>
</dbReference>
<evidence type="ECO:0000256" key="4">
    <source>
        <dbReference type="ARBA" id="ARBA00022481"/>
    </source>
</evidence>
<dbReference type="PROSITE" id="PS51420">
    <property type="entry name" value="RHO"/>
    <property type="match status" value="1"/>
</dbReference>
<keyword evidence="6" id="KW-0342">GTP-binding</keyword>
<dbReference type="VEuPathDB" id="FungiDB:PHYBLDRAFT_151225"/>
<dbReference type="Proteomes" id="UP000077315">
    <property type="component" value="Unassembled WGS sequence"/>
</dbReference>
<dbReference type="InParanoid" id="A0A167KCV4"/>
<keyword evidence="7" id="KW-0472">Membrane</keyword>
<keyword evidence="9" id="KW-0636">Prenylation</keyword>
<dbReference type="GO" id="GO:0007264">
    <property type="term" value="P:small GTPase-mediated signal transduction"/>
    <property type="evidence" value="ECO:0007669"/>
    <property type="project" value="InterPro"/>
</dbReference>
<evidence type="ECO:0000256" key="5">
    <source>
        <dbReference type="ARBA" id="ARBA00022741"/>
    </source>
</evidence>
<keyword evidence="4" id="KW-0488">Methylation</keyword>
<evidence type="ECO:0000256" key="6">
    <source>
        <dbReference type="ARBA" id="ARBA00023134"/>
    </source>
</evidence>
<sequence>MTRIARKKLVVVGDGGCGKTSLLVVYQNGAFPERYVPTVFENYIANVQLENGKHVELALWDTAGQEDYDRLRPLSYPETDVVLICFAIDLPTSFANVQDRWLPEVTHFCENVPKLLVGTKIDLRDDRNRIGQLNALGHHLITSEEGDKLAKDIGAKYYECSAKRNQFVDEVITAATKAAMSGGIMRLHKKLCIVL</sequence>
<gene>
    <name evidence="10" type="ORF">PHYBLDRAFT_151225</name>
</gene>
<keyword evidence="3" id="KW-1003">Cell membrane</keyword>
<evidence type="ECO:0000256" key="1">
    <source>
        <dbReference type="ARBA" id="ARBA00004342"/>
    </source>
</evidence>
<dbReference type="SMART" id="SM00176">
    <property type="entry name" value="RAN"/>
    <property type="match status" value="1"/>
</dbReference>
<dbReference type="SUPFAM" id="SSF52540">
    <property type="entry name" value="P-loop containing nucleoside triphosphate hydrolases"/>
    <property type="match status" value="1"/>
</dbReference>
<evidence type="ECO:0000256" key="3">
    <source>
        <dbReference type="ARBA" id="ARBA00022475"/>
    </source>
</evidence>
<dbReference type="InterPro" id="IPR005225">
    <property type="entry name" value="Small_GTP-bd"/>
</dbReference>
<accession>A0A167KCV4</accession>